<evidence type="ECO:0000313" key="2">
    <source>
        <dbReference type="Proteomes" id="UP000233469"/>
    </source>
</evidence>
<dbReference type="EMBL" id="LLXL01009318">
    <property type="protein sequence ID" value="PKK43429.1"/>
    <property type="molecule type" value="Genomic_DNA"/>
</dbReference>
<gene>
    <name evidence="1" type="ORF">RhiirC2_804278</name>
</gene>
<reference evidence="1 2" key="1">
    <citation type="submission" date="2016-04" db="EMBL/GenBank/DDBJ databases">
        <title>Genome analyses suggest a sexual origin of heterokaryosis in a supposedly ancient asexual fungus.</title>
        <authorList>
            <person name="Ropars J."/>
            <person name="Sedzielewska K."/>
            <person name="Noel J."/>
            <person name="Charron P."/>
            <person name="Farinelli L."/>
            <person name="Marton T."/>
            <person name="Kruger M."/>
            <person name="Pelin A."/>
            <person name="Brachmann A."/>
            <person name="Corradi N."/>
        </authorList>
    </citation>
    <scope>NUCLEOTIDE SEQUENCE [LARGE SCALE GENOMIC DNA]</scope>
    <source>
        <strain evidence="1 2">C2</strain>
    </source>
</reference>
<comment type="caution">
    <text evidence="1">The sequence shown here is derived from an EMBL/GenBank/DDBJ whole genome shotgun (WGS) entry which is preliminary data.</text>
</comment>
<dbReference type="Proteomes" id="UP000233469">
    <property type="component" value="Unassembled WGS sequence"/>
</dbReference>
<sequence>MTAEQLQPCLFIKELRQRTFQHDPVYDIYSKEYINDLVHVTIRQGLFKNVEDAMVNTKALVKMVICTSASIDSIKKYPIPDTPKAFYDLVEAFYYSLLAS</sequence>
<name>A0A2N1L210_9GLOM</name>
<dbReference type="VEuPathDB" id="FungiDB:FUN_013805"/>
<dbReference type="VEuPathDB" id="FungiDB:RhiirFUN_021201"/>
<organism evidence="1 2">
    <name type="scientific">Rhizophagus irregularis</name>
    <dbReference type="NCBI Taxonomy" id="588596"/>
    <lineage>
        <taxon>Eukaryota</taxon>
        <taxon>Fungi</taxon>
        <taxon>Fungi incertae sedis</taxon>
        <taxon>Mucoromycota</taxon>
        <taxon>Glomeromycotina</taxon>
        <taxon>Glomeromycetes</taxon>
        <taxon>Glomerales</taxon>
        <taxon>Glomeraceae</taxon>
        <taxon>Rhizophagus</taxon>
    </lineage>
</organism>
<protein>
    <submittedName>
        <fullName evidence="1">Uncharacterized protein</fullName>
    </submittedName>
</protein>
<accession>A0A2N1L210</accession>
<proteinExistence type="predicted"/>
<evidence type="ECO:0000313" key="1">
    <source>
        <dbReference type="EMBL" id="PKK43429.1"/>
    </source>
</evidence>
<reference evidence="1 2" key="2">
    <citation type="submission" date="2017-10" db="EMBL/GenBank/DDBJ databases">
        <title>Extensive intraspecific genome diversity in a model arbuscular mycorrhizal fungus.</title>
        <authorList>
            <person name="Chen E.C.H."/>
            <person name="Morin E."/>
            <person name="Baudet D."/>
            <person name="Noel J."/>
            <person name="Ndikumana S."/>
            <person name="Charron P."/>
            <person name="St-Onge C."/>
            <person name="Giorgi J."/>
            <person name="Grigoriev I.V."/>
            <person name="Roux C."/>
            <person name="Martin F.M."/>
            <person name="Corradi N."/>
        </authorList>
    </citation>
    <scope>NUCLEOTIDE SEQUENCE [LARGE SCALE GENOMIC DNA]</scope>
    <source>
        <strain evidence="1 2">C2</strain>
    </source>
</reference>
<feature type="non-terminal residue" evidence="1">
    <location>
        <position position="100"/>
    </location>
</feature>
<dbReference type="AlphaFoldDB" id="A0A2N1L210"/>